<keyword evidence="1" id="KW-0812">Transmembrane</keyword>
<dbReference type="Proteomes" id="UP000664218">
    <property type="component" value="Unassembled WGS sequence"/>
</dbReference>
<reference evidence="2" key="1">
    <citation type="submission" date="2021-03" db="EMBL/GenBank/DDBJ databases">
        <title>Proteiniclasticum marinus sp. nov., isolated from tidal flat sediment.</title>
        <authorList>
            <person name="Namirimu T."/>
            <person name="Yang J.-A."/>
            <person name="Yang S.-H."/>
            <person name="Kim Y.-J."/>
            <person name="Kwon K.K."/>
        </authorList>
    </citation>
    <scope>NUCLEOTIDE SEQUENCE</scope>
    <source>
        <strain evidence="2">SCR006</strain>
    </source>
</reference>
<comment type="caution">
    <text evidence="2">The sequence shown here is derived from an EMBL/GenBank/DDBJ whole genome shotgun (WGS) entry which is preliminary data.</text>
</comment>
<sequence>MSLGDVASVATLLLFITYIAGRVWRVKIVLDSKFDVLEVKDFSEDIPALITEEDNYIDLGGPHLIKLSSPIKIRQVTFHKIDYSIDDSGDMQSKLNFGSSHIKIEPHECLYIGIELSETLPLHQIRIEYIDFSIATFGISENRRNGSIEKENYEVKSTIKTYLYYLVI</sequence>
<evidence type="ECO:0000256" key="1">
    <source>
        <dbReference type="SAM" id="Phobius"/>
    </source>
</evidence>
<dbReference type="EMBL" id="JAFNJU010000003">
    <property type="protein sequence ID" value="MBO1264486.1"/>
    <property type="molecule type" value="Genomic_DNA"/>
</dbReference>
<dbReference type="RefSeq" id="WP_207598996.1">
    <property type="nucleotide sequence ID" value="NZ_JAFNJU010000003.1"/>
</dbReference>
<accession>A0A939H7C6</accession>
<organism evidence="2 3">
    <name type="scientific">Proteiniclasticum aestuarii</name>
    <dbReference type="NCBI Taxonomy" id="2817862"/>
    <lineage>
        <taxon>Bacteria</taxon>
        <taxon>Bacillati</taxon>
        <taxon>Bacillota</taxon>
        <taxon>Clostridia</taxon>
        <taxon>Eubacteriales</taxon>
        <taxon>Clostridiaceae</taxon>
        <taxon>Proteiniclasticum</taxon>
    </lineage>
</organism>
<name>A0A939H7C6_9CLOT</name>
<proteinExistence type="predicted"/>
<keyword evidence="1" id="KW-0472">Membrane</keyword>
<protein>
    <submittedName>
        <fullName evidence="2">Uncharacterized protein</fullName>
    </submittedName>
</protein>
<feature type="transmembrane region" description="Helical" evidence="1">
    <location>
        <begin position="6"/>
        <end position="24"/>
    </location>
</feature>
<keyword evidence="3" id="KW-1185">Reference proteome</keyword>
<gene>
    <name evidence="2" type="ORF">J3A84_05460</name>
</gene>
<keyword evidence="1" id="KW-1133">Transmembrane helix</keyword>
<evidence type="ECO:0000313" key="3">
    <source>
        <dbReference type="Proteomes" id="UP000664218"/>
    </source>
</evidence>
<dbReference type="AlphaFoldDB" id="A0A939H7C6"/>
<evidence type="ECO:0000313" key="2">
    <source>
        <dbReference type="EMBL" id="MBO1264486.1"/>
    </source>
</evidence>